<dbReference type="Gene3D" id="1.20.1560.10">
    <property type="entry name" value="ABC transporter type 1, transmembrane domain"/>
    <property type="match status" value="1"/>
</dbReference>
<comment type="caution">
    <text evidence="11">The sequence shown here is derived from an EMBL/GenBank/DDBJ whole genome shotgun (WGS) entry which is preliminary data.</text>
</comment>
<feature type="transmembrane region" description="Helical" evidence="9">
    <location>
        <begin position="33"/>
        <end position="52"/>
    </location>
</feature>
<dbReference type="GO" id="GO:0005524">
    <property type="term" value="F:ATP binding"/>
    <property type="evidence" value="ECO:0007669"/>
    <property type="project" value="UniProtKB-KW"/>
</dbReference>
<evidence type="ECO:0000256" key="3">
    <source>
        <dbReference type="ARBA" id="ARBA00022475"/>
    </source>
</evidence>
<keyword evidence="6" id="KW-0067">ATP-binding</keyword>
<evidence type="ECO:0000256" key="1">
    <source>
        <dbReference type="ARBA" id="ARBA00004651"/>
    </source>
</evidence>
<dbReference type="AlphaFoldDB" id="A0A9P8MZ73"/>
<keyword evidence="8 9" id="KW-0472">Membrane</keyword>
<feature type="transmembrane region" description="Helical" evidence="9">
    <location>
        <begin position="199"/>
        <end position="216"/>
    </location>
</feature>
<feature type="transmembrane region" description="Helical" evidence="9">
    <location>
        <begin position="104"/>
        <end position="121"/>
    </location>
</feature>
<dbReference type="OrthoDB" id="6500128at2759"/>
<keyword evidence="4 9" id="KW-0812">Transmembrane</keyword>
<dbReference type="FunFam" id="1.20.1560.10:FF:000055">
    <property type="entry name" value="ABC multidrug transporter (Eurofung)"/>
    <property type="match status" value="1"/>
</dbReference>
<dbReference type="PROSITE" id="PS50929">
    <property type="entry name" value="ABC_TM1F"/>
    <property type="match status" value="1"/>
</dbReference>
<evidence type="ECO:0000256" key="4">
    <source>
        <dbReference type="ARBA" id="ARBA00022692"/>
    </source>
</evidence>
<organism evidence="11 12">
    <name type="scientific">Hirsutella rhossiliensis</name>
    <dbReference type="NCBI Taxonomy" id="111463"/>
    <lineage>
        <taxon>Eukaryota</taxon>
        <taxon>Fungi</taxon>
        <taxon>Dikarya</taxon>
        <taxon>Ascomycota</taxon>
        <taxon>Pezizomycotina</taxon>
        <taxon>Sordariomycetes</taxon>
        <taxon>Hypocreomycetidae</taxon>
        <taxon>Hypocreales</taxon>
        <taxon>Ophiocordycipitaceae</taxon>
        <taxon>Hirsutella</taxon>
    </lineage>
</organism>
<dbReference type="GO" id="GO:0005886">
    <property type="term" value="C:plasma membrane"/>
    <property type="evidence" value="ECO:0007669"/>
    <property type="project" value="UniProtKB-SubCell"/>
</dbReference>
<evidence type="ECO:0000256" key="6">
    <source>
        <dbReference type="ARBA" id="ARBA00022840"/>
    </source>
</evidence>
<evidence type="ECO:0000259" key="10">
    <source>
        <dbReference type="PROSITE" id="PS50929"/>
    </source>
</evidence>
<dbReference type="InterPro" id="IPR050173">
    <property type="entry name" value="ABC_transporter_C-like"/>
</dbReference>
<proteinExistence type="predicted"/>
<dbReference type="PANTHER" id="PTHR24223">
    <property type="entry name" value="ATP-BINDING CASSETTE SUB-FAMILY C"/>
    <property type="match status" value="1"/>
</dbReference>
<evidence type="ECO:0000313" key="11">
    <source>
        <dbReference type="EMBL" id="KAH0964738.1"/>
    </source>
</evidence>
<dbReference type="EMBL" id="JAIZPD010000004">
    <property type="protein sequence ID" value="KAH0964738.1"/>
    <property type="molecule type" value="Genomic_DNA"/>
</dbReference>
<evidence type="ECO:0000256" key="8">
    <source>
        <dbReference type="ARBA" id="ARBA00023136"/>
    </source>
</evidence>
<accession>A0A9P8MZ73</accession>
<feature type="domain" description="ABC transmembrane type-1" evidence="10">
    <location>
        <begin position="220"/>
        <end position="440"/>
    </location>
</feature>
<sequence>MDTACPSGADSEFGPRVHVACRAFDFTLLFQDAFFIALPAAVFLILLPWRLWSLCRRPVLATSVRLALCKLGFLSALFCLHIALATLRAGTPGLYSRLGLASDILAAVSVFVAVEALVVVLESARKTGFLQPSYKSAAIEQVTSFWNRSFFVWLLPFFNVGYSKDLDLQDIPKVSRDLEEESTRTRLTKAWRNTRGKHRLLRATFFANSWFFGAAVPPRLALSAFTFCQPFLIESSVSYLNATPDQDYSRFRKALVGAFLLTYLGIAVSRALYWRQTYRMTTAIRAGLISSIYRHTITLKAVDVQDSAALTLMGTDVERIAVSLRLVHEIWASIPEVAVAIWLLARQISAASVVPLVVCLASVAAASRIASSFGPAQKAWVDRVQTRVAATAGMLSDIKAVKMLGLTEVLSKVISQLRTVELQTSETFRSLLTWQILVVGPGPGLDLGHRARGPYLYPYLALALAPILAPPSALFELVDESVQASAGA</sequence>
<keyword evidence="7 9" id="KW-1133">Transmembrane helix</keyword>
<feature type="transmembrane region" description="Helical" evidence="9">
    <location>
        <begin position="254"/>
        <end position="274"/>
    </location>
</feature>
<dbReference type="InterPro" id="IPR011527">
    <property type="entry name" value="ABC1_TM_dom"/>
</dbReference>
<protein>
    <submittedName>
        <fullName evidence="11">ABC transporter</fullName>
    </submittedName>
</protein>
<keyword evidence="3" id="KW-1003">Cell membrane</keyword>
<evidence type="ECO:0000256" key="2">
    <source>
        <dbReference type="ARBA" id="ARBA00022448"/>
    </source>
</evidence>
<keyword evidence="5" id="KW-0547">Nucleotide-binding</keyword>
<evidence type="ECO:0000256" key="5">
    <source>
        <dbReference type="ARBA" id="ARBA00022741"/>
    </source>
</evidence>
<dbReference type="SUPFAM" id="SSF90123">
    <property type="entry name" value="ABC transporter transmembrane region"/>
    <property type="match status" value="1"/>
</dbReference>
<keyword evidence="2" id="KW-0813">Transport</keyword>
<evidence type="ECO:0000256" key="7">
    <source>
        <dbReference type="ARBA" id="ARBA00022989"/>
    </source>
</evidence>
<reference evidence="11" key="1">
    <citation type="submission" date="2021-09" db="EMBL/GenBank/DDBJ databases">
        <title>A high-quality genome of the endoparasitic fungus Hirsutella rhossiliensis with a comparison of Hirsutella genomes reveals transposable elements contributing to genome size variation.</title>
        <authorList>
            <person name="Lin R."/>
            <person name="Jiao Y."/>
            <person name="Sun X."/>
            <person name="Ling J."/>
            <person name="Xie B."/>
            <person name="Cheng X."/>
        </authorList>
    </citation>
    <scope>NUCLEOTIDE SEQUENCE</scope>
    <source>
        <strain evidence="11">HR02</strain>
    </source>
</reference>
<dbReference type="Proteomes" id="UP000824596">
    <property type="component" value="Unassembled WGS sequence"/>
</dbReference>
<dbReference type="GeneID" id="68354295"/>
<evidence type="ECO:0000256" key="9">
    <source>
        <dbReference type="SAM" id="Phobius"/>
    </source>
</evidence>
<keyword evidence="12" id="KW-1185">Reference proteome</keyword>
<dbReference type="InterPro" id="IPR036640">
    <property type="entry name" value="ABC1_TM_sf"/>
</dbReference>
<gene>
    <name evidence="11" type="ORF">HRG_05166</name>
</gene>
<dbReference type="RefSeq" id="XP_044722251.1">
    <property type="nucleotide sequence ID" value="XM_044863637.1"/>
</dbReference>
<dbReference type="GO" id="GO:0140359">
    <property type="term" value="F:ABC-type transporter activity"/>
    <property type="evidence" value="ECO:0007669"/>
    <property type="project" value="InterPro"/>
</dbReference>
<evidence type="ECO:0000313" key="12">
    <source>
        <dbReference type="Proteomes" id="UP000824596"/>
    </source>
</evidence>
<name>A0A9P8MZ73_9HYPO</name>
<dbReference type="PANTHER" id="PTHR24223:SF404">
    <property type="entry name" value="ABC MULTIDRUG TRANSPORTER (EUROFUNG)-RELATED"/>
    <property type="match status" value="1"/>
</dbReference>
<comment type="subcellular location">
    <subcellularLocation>
        <location evidence="1">Cell membrane</location>
        <topology evidence="1">Multi-pass membrane protein</topology>
    </subcellularLocation>
</comment>
<feature type="transmembrane region" description="Helical" evidence="9">
    <location>
        <begin position="64"/>
        <end position="84"/>
    </location>
</feature>